<gene>
    <name evidence="2" type="ORF">HD556DRAFT_1443445</name>
</gene>
<dbReference type="AlphaFoldDB" id="A0A9P7AR55"/>
<comment type="caution">
    <text evidence="2">The sequence shown here is derived from an EMBL/GenBank/DDBJ whole genome shotgun (WGS) entry which is preliminary data.</text>
</comment>
<dbReference type="GeneID" id="64600376"/>
<dbReference type="EMBL" id="JABBWE010000029">
    <property type="protein sequence ID" value="KAG1793656.1"/>
    <property type="molecule type" value="Genomic_DNA"/>
</dbReference>
<accession>A0A9P7AR55</accession>
<dbReference type="OrthoDB" id="2688210at2759"/>
<name>A0A9P7AR55_9AGAM</name>
<proteinExistence type="predicted"/>
<keyword evidence="3" id="KW-1185">Reference proteome</keyword>
<evidence type="ECO:0000313" key="2">
    <source>
        <dbReference type="EMBL" id="KAG1793656.1"/>
    </source>
</evidence>
<evidence type="ECO:0000313" key="3">
    <source>
        <dbReference type="Proteomes" id="UP000719766"/>
    </source>
</evidence>
<reference evidence="2" key="1">
    <citation type="journal article" date="2020" name="New Phytol.">
        <title>Comparative genomics reveals dynamic genome evolution in host specialist ectomycorrhizal fungi.</title>
        <authorList>
            <person name="Lofgren L.A."/>
            <person name="Nguyen N.H."/>
            <person name="Vilgalys R."/>
            <person name="Ruytinx J."/>
            <person name="Liao H.L."/>
            <person name="Branco S."/>
            <person name="Kuo A."/>
            <person name="LaButti K."/>
            <person name="Lipzen A."/>
            <person name="Andreopoulos W."/>
            <person name="Pangilinan J."/>
            <person name="Riley R."/>
            <person name="Hundley H."/>
            <person name="Na H."/>
            <person name="Barry K."/>
            <person name="Grigoriev I.V."/>
            <person name="Stajich J.E."/>
            <person name="Kennedy P.G."/>
        </authorList>
    </citation>
    <scope>NUCLEOTIDE SEQUENCE</scope>
    <source>
        <strain evidence="2">S12</strain>
    </source>
</reference>
<keyword evidence="1" id="KW-0175">Coiled coil</keyword>
<dbReference type="RefSeq" id="XP_041160054.1">
    <property type="nucleotide sequence ID" value="XM_041306612.1"/>
</dbReference>
<sequence length="235" mass="26997">MFPENPNDTIVPDYALEEHQFPLEVAHFTPILTQLAHQQLIQDGLMNDQATHYLASLWTIANNAAKKRWAAGQRRLAEVRRQEEEDKEAAKLEERKKNKNKYAPLRCGKVPSDPSVIPAVYAIQKMKVGDFCELHYFTNKGLNKAKAAVLVTEPEALIMLLEANRAHTWIPAAAVRDPKAAAVTKDENLSWQEFNKATPQMISMMRIQDWPEDHINMHIMFWSVLQNHHWCHSPD</sequence>
<organism evidence="2 3">
    <name type="scientific">Suillus plorans</name>
    <dbReference type="NCBI Taxonomy" id="116603"/>
    <lineage>
        <taxon>Eukaryota</taxon>
        <taxon>Fungi</taxon>
        <taxon>Dikarya</taxon>
        <taxon>Basidiomycota</taxon>
        <taxon>Agaricomycotina</taxon>
        <taxon>Agaricomycetes</taxon>
        <taxon>Agaricomycetidae</taxon>
        <taxon>Boletales</taxon>
        <taxon>Suillineae</taxon>
        <taxon>Suillaceae</taxon>
        <taxon>Suillus</taxon>
    </lineage>
</organism>
<evidence type="ECO:0000256" key="1">
    <source>
        <dbReference type="SAM" id="Coils"/>
    </source>
</evidence>
<dbReference type="Proteomes" id="UP000719766">
    <property type="component" value="Unassembled WGS sequence"/>
</dbReference>
<protein>
    <submittedName>
        <fullName evidence="2">Uncharacterized protein</fullName>
    </submittedName>
</protein>
<feature type="coiled-coil region" evidence="1">
    <location>
        <begin position="73"/>
        <end position="102"/>
    </location>
</feature>